<dbReference type="PANTHER" id="PTHR16461">
    <property type="entry name" value="TOLL-INTERACTING PROTEIN"/>
    <property type="match status" value="1"/>
</dbReference>
<evidence type="ECO:0000256" key="5">
    <source>
        <dbReference type="ARBA" id="ARBA00023198"/>
    </source>
</evidence>
<evidence type="ECO:0000259" key="7">
    <source>
        <dbReference type="PROSITE" id="PS51140"/>
    </source>
</evidence>
<dbReference type="EMBL" id="CAXLJL010000130">
    <property type="protein sequence ID" value="CAL5132574.1"/>
    <property type="molecule type" value="Genomic_DNA"/>
</dbReference>
<dbReference type="Gene3D" id="1.10.8.10">
    <property type="entry name" value="DNA helicase RuvA subunit, C-terminal domain"/>
    <property type="match status" value="1"/>
</dbReference>
<dbReference type="AlphaFoldDB" id="A0AAV2T908"/>
<dbReference type="GO" id="GO:0006914">
    <property type="term" value="P:autophagy"/>
    <property type="evidence" value="ECO:0007669"/>
    <property type="project" value="UniProtKB-KW"/>
</dbReference>
<keyword evidence="2" id="KW-0399">Innate immunity</keyword>
<proteinExistence type="inferred from homology"/>
<name>A0AAV2T908_CALDB</name>
<organism evidence="8 9">
    <name type="scientific">Calicophoron daubneyi</name>
    <name type="common">Rumen fluke</name>
    <name type="synonym">Paramphistomum daubneyi</name>
    <dbReference type="NCBI Taxonomy" id="300641"/>
    <lineage>
        <taxon>Eukaryota</taxon>
        <taxon>Metazoa</taxon>
        <taxon>Spiralia</taxon>
        <taxon>Lophotrochozoa</taxon>
        <taxon>Platyhelminthes</taxon>
        <taxon>Trematoda</taxon>
        <taxon>Digenea</taxon>
        <taxon>Plagiorchiida</taxon>
        <taxon>Pronocephalata</taxon>
        <taxon>Paramphistomoidea</taxon>
        <taxon>Paramphistomidae</taxon>
        <taxon>Calicophoron</taxon>
    </lineage>
</organism>
<comment type="caution">
    <text evidence="8">The sequence shown here is derived from an EMBL/GenBank/DDBJ whole genome shotgun (WGS) entry which is preliminary data.</text>
</comment>
<dbReference type="PROSITE" id="PS51140">
    <property type="entry name" value="CUE"/>
    <property type="match status" value="1"/>
</dbReference>
<sequence>MDLPTPAPIPVMPAVENNTKTLENRRKQCLLCPLPNHFLRILPYSSDVFSGGGIQKEEKYLEVGILQARLVKNYGLTSMNPYCRLRFGDVRYETQTALSSAKHPVWNEACRLPVRGNNSLLSVVIMDEGMLMSDSKIAWTTIPLPQGIFEGEVVEAWYELSGKQGQDLEGAINLSLKVKTFVRTIPGQKLPFQQRIDVAPMSIAESPVPAWRGTSSSPKQISVEDVQAVKEIFPSVENDTIQSLLELHNGNREVVTSELLRMTNET</sequence>
<dbReference type="InterPro" id="IPR003892">
    <property type="entry name" value="CUE"/>
</dbReference>
<evidence type="ECO:0000256" key="1">
    <source>
        <dbReference type="ARBA" id="ARBA00009278"/>
    </source>
</evidence>
<dbReference type="InterPro" id="IPR009060">
    <property type="entry name" value="UBA-like_sf"/>
</dbReference>
<evidence type="ECO:0000256" key="4">
    <source>
        <dbReference type="ARBA" id="ARBA00023006"/>
    </source>
</evidence>
<dbReference type="PANTHER" id="PTHR16461:SF5">
    <property type="entry name" value="TOLL-INTERACTING PROTEIN"/>
    <property type="match status" value="1"/>
</dbReference>
<dbReference type="GO" id="GO:0045087">
    <property type="term" value="P:innate immune response"/>
    <property type="evidence" value="ECO:0007669"/>
    <property type="project" value="UniProtKB-KW"/>
</dbReference>
<feature type="domain" description="C2" evidence="6">
    <location>
        <begin position="34"/>
        <end position="158"/>
    </location>
</feature>
<evidence type="ECO:0000256" key="2">
    <source>
        <dbReference type="ARBA" id="ARBA00022588"/>
    </source>
</evidence>
<dbReference type="GO" id="GO:0043130">
    <property type="term" value="F:ubiquitin binding"/>
    <property type="evidence" value="ECO:0007669"/>
    <property type="project" value="InterPro"/>
</dbReference>
<accession>A0AAV2T908</accession>
<comment type="similarity">
    <text evidence="1">Belongs to the tollip family.</text>
</comment>
<evidence type="ECO:0008006" key="10">
    <source>
        <dbReference type="Google" id="ProtNLM"/>
    </source>
</evidence>
<dbReference type="InterPro" id="IPR000008">
    <property type="entry name" value="C2_dom"/>
</dbReference>
<dbReference type="GO" id="GO:0031624">
    <property type="term" value="F:ubiquitin conjugating enzyme binding"/>
    <property type="evidence" value="ECO:0007669"/>
    <property type="project" value="TreeGrafter"/>
</dbReference>
<protein>
    <recommendedName>
        <fullName evidence="10">Toll-interacting protein</fullName>
    </recommendedName>
</protein>
<evidence type="ECO:0000256" key="3">
    <source>
        <dbReference type="ARBA" id="ARBA00022859"/>
    </source>
</evidence>
<dbReference type="SMART" id="SM00546">
    <property type="entry name" value="CUE"/>
    <property type="match status" value="1"/>
</dbReference>
<dbReference type="InterPro" id="IPR035892">
    <property type="entry name" value="C2_domain_sf"/>
</dbReference>
<keyword evidence="3" id="KW-0391">Immunity</keyword>
<dbReference type="SMART" id="SM00239">
    <property type="entry name" value="C2"/>
    <property type="match status" value="1"/>
</dbReference>
<dbReference type="Proteomes" id="UP001497525">
    <property type="component" value="Unassembled WGS sequence"/>
</dbReference>
<dbReference type="CDD" id="cd14373">
    <property type="entry name" value="CUE_Cue3p_like"/>
    <property type="match status" value="1"/>
</dbReference>
<dbReference type="GO" id="GO:0005737">
    <property type="term" value="C:cytoplasm"/>
    <property type="evidence" value="ECO:0007669"/>
    <property type="project" value="TreeGrafter"/>
</dbReference>
<dbReference type="SUPFAM" id="SSF49562">
    <property type="entry name" value="C2 domain (Calcium/lipid-binding domain, CaLB)"/>
    <property type="match status" value="1"/>
</dbReference>
<keyword evidence="4" id="KW-0072">Autophagy</keyword>
<feature type="domain" description="CUE" evidence="7">
    <location>
        <begin position="221"/>
        <end position="264"/>
    </location>
</feature>
<dbReference type="InterPro" id="IPR041808">
    <property type="entry name" value="Cue3_CUE"/>
</dbReference>
<evidence type="ECO:0000313" key="9">
    <source>
        <dbReference type="Proteomes" id="UP001497525"/>
    </source>
</evidence>
<reference evidence="8" key="1">
    <citation type="submission" date="2024-06" db="EMBL/GenBank/DDBJ databases">
        <authorList>
            <person name="Liu X."/>
            <person name="Lenzi L."/>
            <person name="Haldenby T S."/>
            <person name="Uol C."/>
        </authorList>
    </citation>
    <scope>NUCLEOTIDE SEQUENCE</scope>
</reference>
<dbReference type="Gene3D" id="2.60.40.150">
    <property type="entry name" value="C2 domain"/>
    <property type="match status" value="1"/>
</dbReference>
<dbReference type="Pfam" id="PF02845">
    <property type="entry name" value="CUE"/>
    <property type="match status" value="1"/>
</dbReference>
<dbReference type="PROSITE" id="PS50004">
    <property type="entry name" value="C2"/>
    <property type="match status" value="1"/>
</dbReference>
<gene>
    <name evidence="8" type="ORF">CDAUBV1_LOCUS5415</name>
</gene>
<evidence type="ECO:0000313" key="8">
    <source>
        <dbReference type="EMBL" id="CAL5132574.1"/>
    </source>
</evidence>
<evidence type="ECO:0000259" key="6">
    <source>
        <dbReference type="PROSITE" id="PS50004"/>
    </source>
</evidence>
<dbReference type="GO" id="GO:0006511">
    <property type="term" value="P:ubiquitin-dependent protein catabolic process"/>
    <property type="evidence" value="ECO:0007669"/>
    <property type="project" value="TreeGrafter"/>
</dbReference>
<dbReference type="SUPFAM" id="SSF46934">
    <property type="entry name" value="UBA-like"/>
    <property type="match status" value="1"/>
</dbReference>
<dbReference type="Pfam" id="PF00168">
    <property type="entry name" value="C2"/>
    <property type="match status" value="1"/>
</dbReference>
<keyword evidence="5" id="KW-0395">Inflammatory response</keyword>